<dbReference type="PANTHER" id="PTHR34477:SF1">
    <property type="entry name" value="UPF0213 PROTEIN YHBQ"/>
    <property type="match status" value="1"/>
</dbReference>
<dbReference type="EMBL" id="SNXI01000023">
    <property type="protein sequence ID" value="TDP28196.1"/>
    <property type="molecule type" value="Genomic_DNA"/>
</dbReference>
<evidence type="ECO:0000259" key="2">
    <source>
        <dbReference type="PROSITE" id="PS50164"/>
    </source>
</evidence>
<keyword evidence="4" id="KW-1185">Reference proteome</keyword>
<dbReference type="PROSITE" id="PS50164">
    <property type="entry name" value="GIY_YIG"/>
    <property type="match status" value="1"/>
</dbReference>
<organism evidence="3 4">
    <name type="scientific">Idiomarina aquatica</name>
    <dbReference type="NCBI Taxonomy" id="1327752"/>
    <lineage>
        <taxon>Bacteria</taxon>
        <taxon>Pseudomonadati</taxon>
        <taxon>Pseudomonadota</taxon>
        <taxon>Gammaproteobacteria</taxon>
        <taxon>Alteromonadales</taxon>
        <taxon>Idiomarinaceae</taxon>
        <taxon>Idiomarina</taxon>
    </lineage>
</organism>
<dbReference type="AlphaFoldDB" id="A0A4V6PUH4"/>
<accession>A0A4V6PUH4</accession>
<reference evidence="3 4" key="1">
    <citation type="submission" date="2019-03" db="EMBL/GenBank/DDBJ databases">
        <title>Freshwater and sediment microbial communities from various areas in North America, analyzing microbe dynamics in response to fracking.</title>
        <authorList>
            <person name="Lamendella R."/>
        </authorList>
    </citation>
    <scope>NUCLEOTIDE SEQUENCE [LARGE SCALE GENOMIC DNA]</scope>
    <source>
        <strain evidence="3 4">18_TX</strain>
    </source>
</reference>
<keyword evidence="3" id="KW-0255">Endonuclease</keyword>
<dbReference type="InterPro" id="IPR035901">
    <property type="entry name" value="GIY-YIG_endonuc_sf"/>
</dbReference>
<protein>
    <submittedName>
        <fullName evidence="3">Putative endonuclease</fullName>
    </submittedName>
</protein>
<comment type="similarity">
    <text evidence="1">Belongs to the UPF0213 family.</text>
</comment>
<evidence type="ECO:0000256" key="1">
    <source>
        <dbReference type="ARBA" id="ARBA00007435"/>
    </source>
</evidence>
<feature type="domain" description="GIY-YIG" evidence="2">
    <location>
        <begin position="1"/>
        <end position="72"/>
    </location>
</feature>
<dbReference type="OrthoDB" id="9797095at2"/>
<keyword evidence="3" id="KW-0378">Hydrolase</keyword>
<dbReference type="InterPro" id="IPR050190">
    <property type="entry name" value="UPF0213_domain"/>
</dbReference>
<dbReference type="CDD" id="cd10456">
    <property type="entry name" value="GIY-YIG_UPF0213"/>
    <property type="match status" value="1"/>
</dbReference>
<sequence>MQCADNSLYCGVTTDIERRLRQHNGELKGGARYTQTRRPVRVVYQEDGYDRASAAKREYVIKKLSSAAKKALFRSSNTPRN</sequence>
<dbReference type="InterPro" id="IPR000305">
    <property type="entry name" value="GIY-YIG_endonuc"/>
</dbReference>
<dbReference type="Proteomes" id="UP000295531">
    <property type="component" value="Unassembled WGS sequence"/>
</dbReference>
<name>A0A4V6PUH4_9GAMM</name>
<gene>
    <name evidence="3" type="ORF">DEU29_12317</name>
</gene>
<comment type="caution">
    <text evidence="3">The sequence shown here is derived from an EMBL/GenBank/DDBJ whole genome shotgun (WGS) entry which is preliminary data.</text>
</comment>
<dbReference type="Gene3D" id="3.40.1440.10">
    <property type="entry name" value="GIY-YIG endonuclease"/>
    <property type="match status" value="1"/>
</dbReference>
<dbReference type="SUPFAM" id="SSF82771">
    <property type="entry name" value="GIY-YIG endonuclease"/>
    <property type="match status" value="1"/>
</dbReference>
<dbReference type="GO" id="GO:0004519">
    <property type="term" value="F:endonuclease activity"/>
    <property type="evidence" value="ECO:0007669"/>
    <property type="project" value="UniProtKB-KW"/>
</dbReference>
<proteinExistence type="inferred from homology"/>
<dbReference type="Pfam" id="PF01541">
    <property type="entry name" value="GIY-YIG"/>
    <property type="match status" value="1"/>
</dbReference>
<dbReference type="PANTHER" id="PTHR34477">
    <property type="entry name" value="UPF0213 PROTEIN YHBQ"/>
    <property type="match status" value="1"/>
</dbReference>
<keyword evidence="3" id="KW-0540">Nuclease</keyword>
<evidence type="ECO:0000313" key="3">
    <source>
        <dbReference type="EMBL" id="TDP28196.1"/>
    </source>
</evidence>
<evidence type="ECO:0000313" key="4">
    <source>
        <dbReference type="Proteomes" id="UP000295531"/>
    </source>
</evidence>